<accession>A0ABY7DQF6</accession>
<keyword evidence="2" id="KW-1185">Reference proteome</keyword>
<proteinExistence type="predicted"/>
<reference evidence="1" key="1">
    <citation type="submission" date="2022-11" db="EMBL/GenBank/DDBJ databases">
        <title>Centuries of genome instability and evolution in soft-shell clam transmissible cancer (bioRxiv).</title>
        <authorList>
            <person name="Hart S.F.M."/>
            <person name="Yonemitsu M.A."/>
            <person name="Giersch R.M."/>
            <person name="Beal B.F."/>
            <person name="Arriagada G."/>
            <person name="Davis B.W."/>
            <person name="Ostrander E.A."/>
            <person name="Goff S.P."/>
            <person name="Metzger M.J."/>
        </authorList>
    </citation>
    <scope>NUCLEOTIDE SEQUENCE</scope>
    <source>
        <strain evidence="1">MELC-2E11</strain>
        <tissue evidence="1">Siphon/mantle</tissue>
    </source>
</reference>
<evidence type="ECO:0000313" key="1">
    <source>
        <dbReference type="EMBL" id="WAQ98910.1"/>
    </source>
</evidence>
<gene>
    <name evidence="1" type="ORF">MAR_023283</name>
</gene>
<dbReference type="Proteomes" id="UP001164746">
    <property type="component" value="Chromosome 3"/>
</dbReference>
<sequence>MGPQVAEVREIAIYKTPSCRPPRAPSISKIKGLWRNDWRARAPDRNKAKWRVKGYLNSLGSFSNMARRAVTGFFSESSRGHVQLEPLCVRERASQEQTVSDVELAMEPVLVVVKQPLLCKPAIMAEKPVAQEAFLNNVHYRAGFVGLYSQFKDGRNCDLRLNFTNESDTIFIHKCLADVFFTKVEADVDWDHGRQLYLDLGKFGIQYPIAVRVVEHLYTGVLKFTPAQKKDRPCRSLEVLVL</sequence>
<protein>
    <recommendedName>
        <fullName evidence="3">BTB domain-containing protein</fullName>
    </recommendedName>
</protein>
<dbReference type="EMBL" id="CP111014">
    <property type="protein sequence ID" value="WAQ98910.1"/>
    <property type="molecule type" value="Genomic_DNA"/>
</dbReference>
<name>A0ABY7DQF6_MYAAR</name>
<evidence type="ECO:0000313" key="2">
    <source>
        <dbReference type="Proteomes" id="UP001164746"/>
    </source>
</evidence>
<organism evidence="1 2">
    <name type="scientific">Mya arenaria</name>
    <name type="common">Soft-shell clam</name>
    <dbReference type="NCBI Taxonomy" id="6604"/>
    <lineage>
        <taxon>Eukaryota</taxon>
        <taxon>Metazoa</taxon>
        <taxon>Spiralia</taxon>
        <taxon>Lophotrochozoa</taxon>
        <taxon>Mollusca</taxon>
        <taxon>Bivalvia</taxon>
        <taxon>Autobranchia</taxon>
        <taxon>Heteroconchia</taxon>
        <taxon>Euheterodonta</taxon>
        <taxon>Imparidentia</taxon>
        <taxon>Neoheterodontei</taxon>
        <taxon>Myida</taxon>
        <taxon>Myoidea</taxon>
        <taxon>Myidae</taxon>
        <taxon>Mya</taxon>
    </lineage>
</organism>
<evidence type="ECO:0008006" key="3">
    <source>
        <dbReference type="Google" id="ProtNLM"/>
    </source>
</evidence>